<gene>
    <name evidence="1" type="ORF">DFH08DRAFT_814397</name>
</gene>
<accession>A0AAD6ZP70</accession>
<organism evidence="1 2">
    <name type="scientific">Mycena albidolilacea</name>
    <dbReference type="NCBI Taxonomy" id="1033008"/>
    <lineage>
        <taxon>Eukaryota</taxon>
        <taxon>Fungi</taxon>
        <taxon>Dikarya</taxon>
        <taxon>Basidiomycota</taxon>
        <taxon>Agaricomycotina</taxon>
        <taxon>Agaricomycetes</taxon>
        <taxon>Agaricomycetidae</taxon>
        <taxon>Agaricales</taxon>
        <taxon>Marasmiineae</taxon>
        <taxon>Mycenaceae</taxon>
        <taxon>Mycena</taxon>
    </lineage>
</organism>
<dbReference type="Proteomes" id="UP001218218">
    <property type="component" value="Unassembled WGS sequence"/>
</dbReference>
<evidence type="ECO:0000313" key="1">
    <source>
        <dbReference type="EMBL" id="KAJ7333285.1"/>
    </source>
</evidence>
<reference evidence="1" key="1">
    <citation type="submission" date="2023-03" db="EMBL/GenBank/DDBJ databases">
        <title>Massive genome expansion in bonnet fungi (Mycena s.s.) driven by repeated elements and novel gene families across ecological guilds.</title>
        <authorList>
            <consortium name="Lawrence Berkeley National Laboratory"/>
            <person name="Harder C.B."/>
            <person name="Miyauchi S."/>
            <person name="Viragh M."/>
            <person name="Kuo A."/>
            <person name="Thoen E."/>
            <person name="Andreopoulos B."/>
            <person name="Lu D."/>
            <person name="Skrede I."/>
            <person name="Drula E."/>
            <person name="Henrissat B."/>
            <person name="Morin E."/>
            <person name="Kohler A."/>
            <person name="Barry K."/>
            <person name="LaButti K."/>
            <person name="Morin E."/>
            <person name="Salamov A."/>
            <person name="Lipzen A."/>
            <person name="Mereny Z."/>
            <person name="Hegedus B."/>
            <person name="Baldrian P."/>
            <person name="Stursova M."/>
            <person name="Weitz H."/>
            <person name="Taylor A."/>
            <person name="Grigoriev I.V."/>
            <person name="Nagy L.G."/>
            <person name="Martin F."/>
            <person name="Kauserud H."/>
        </authorList>
    </citation>
    <scope>NUCLEOTIDE SEQUENCE</scope>
    <source>
        <strain evidence="1">CBHHK002</strain>
    </source>
</reference>
<proteinExistence type="predicted"/>
<keyword evidence="2" id="KW-1185">Reference proteome</keyword>
<sequence>MFQLLEVLGNLGNELCLLFKGLVDDLLELEVTSFVLHGLQSCGGFLRLWRRCHGGWDGTGNVRRELSMPLMWWERKRDRQVNGKVLSVNKHHLNSSGAGTVRYTSNARAPDEPSLLLIPVPAPVLPDQDKSWYVNVQDVISHDSRRQLYKDRISACKTLIYWAPTFEDAIQYLSCC</sequence>
<dbReference type="EMBL" id="JARIHO010000034">
    <property type="protein sequence ID" value="KAJ7333285.1"/>
    <property type="molecule type" value="Genomic_DNA"/>
</dbReference>
<name>A0AAD6ZP70_9AGAR</name>
<dbReference type="AlphaFoldDB" id="A0AAD6ZP70"/>
<comment type="caution">
    <text evidence="1">The sequence shown here is derived from an EMBL/GenBank/DDBJ whole genome shotgun (WGS) entry which is preliminary data.</text>
</comment>
<protein>
    <submittedName>
        <fullName evidence="1">Uncharacterized protein</fullName>
    </submittedName>
</protein>
<evidence type="ECO:0000313" key="2">
    <source>
        <dbReference type="Proteomes" id="UP001218218"/>
    </source>
</evidence>